<dbReference type="InterPro" id="IPR047057">
    <property type="entry name" value="MerR_fam"/>
</dbReference>
<dbReference type="Gene3D" id="1.10.1660.10">
    <property type="match status" value="1"/>
</dbReference>
<dbReference type="RefSeq" id="WP_161111442.1">
    <property type="nucleotide sequence ID" value="NZ_JBEYIC010000001.1"/>
</dbReference>
<evidence type="ECO:0000256" key="1">
    <source>
        <dbReference type="ARBA" id="ARBA00023125"/>
    </source>
</evidence>
<dbReference type="GO" id="GO:0003700">
    <property type="term" value="F:DNA-binding transcription factor activity"/>
    <property type="evidence" value="ECO:0007669"/>
    <property type="project" value="InterPro"/>
</dbReference>
<dbReference type="Proteomes" id="UP000467124">
    <property type="component" value="Unassembled WGS sequence"/>
</dbReference>
<dbReference type="EMBL" id="WWHY01000001">
    <property type="protein sequence ID" value="MYR34166.1"/>
    <property type="molecule type" value="Genomic_DNA"/>
</dbReference>
<dbReference type="AlphaFoldDB" id="A0A7K2IWE5"/>
<gene>
    <name evidence="3" type="ORF">GTW20_18370</name>
</gene>
<reference evidence="3 4" key="1">
    <citation type="journal article" date="2019" name="Nat. Commun.">
        <title>The antimicrobial potential of Streptomyces from insect microbiomes.</title>
        <authorList>
            <person name="Chevrette M.G."/>
            <person name="Carlson C.M."/>
            <person name="Ortega H.E."/>
            <person name="Thomas C."/>
            <person name="Ananiev G.E."/>
            <person name="Barns K.J."/>
            <person name="Book A.J."/>
            <person name="Cagnazzo J."/>
            <person name="Carlos C."/>
            <person name="Flanigan W."/>
            <person name="Grubbs K.J."/>
            <person name="Horn H.A."/>
            <person name="Hoffmann F.M."/>
            <person name="Klassen J.L."/>
            <person name="Knack J.J."/>
            <person name="Lewin G.R."/>
            <person name="McDonald B.R."/>
            <person name="Muller L."/>
            <person name="Melo W.G.P."/>
            <person name="Pinto-Tomas A.A."/>
            <person name="Schmitz A."/>
            <person name="Wendt-Pienkowski E."/>
            <person name="Wildman S."/>
            <person name="Zhao M."/>
            <person name="Zhang F."/>
            <person name="Bugni T.S."/>
            <person name="Andes D.R."/>
            <person name="Pupo M.T."/>
            <person name="Currie C.R."/>
        </authorList>
    </citation>
    <scope>NUCLEOTIDE SEQUENCE [LARGE SCALE GENOMIC DNA]</scope>
    <source>
        <strain evidence="3 4">SID5840</strain>
    </source>
</reference>
<dbReference type="PANTHER" id="PTHR30204">
    <property type="entry name" value="REDOX-CYCLING DRUG-SENSING TRANSCRIPTIONAL ACTIVATOR SOXR"/>
    <property type="match status" value="1"/>
</dbReference>
<protein>
    <submittedName>
        <fullName evidence="3">MerR family transcriptional regulator</fullName>
    </submittedName>
</protein>
<proteinExistence type="predicted"/>
<dbReference type="GO" id="GO:0003677">
    <property type="term" value="F:DNA binding"/>
    <property type="evidence" value="ECO:0007669"/>
    <property type="project" value="UniProtKB-KW"/>
</dbReference>
<evidence type="ECO:0000313" key="3">
    <source>
        <dbReference type="EMBL" id="MYR34166.1"/>
    </source>
</evidence>
<dbReference type="PROSITE" id="PS00552">
    <property type="entry name" value="HTH_MERR_1"/>
    <property type="match status" value="1"/>
</dbReference>
<dbReference type="InterPro" id="IPR000551">
    <property type="entry name" value="MerR-type_HTH_dom"/>
</dbReference>
<dbReference type="PROSITE" id="PS50937">
    <property type="entry name" value="HTH_MERR_2"/>
    <property type="match status" value="1"/>
</dbReference>
<sequence length="123" mass="13908">MRIGELSRRSGVSVRSLRYYEQQGLLRPERLPSGYRIFDEHDVVLVQRVRSLLEAGLSTRKIVHILPCLAQHEDGIGLACADLYDELVTERDGLLERIETLRTSVEALEAVIAASPRRTVEPL</sequence>
<dbReference type="Pfam" id="PF13411">
    <property type="entry name" value="MerR_1"/>
    <property type="match status" value="1"/>
</dbReference>
<accession>A0A7K2IWE5</accession>
<dbReference type="InterPro" id="IPR009061">
    <property type="entry name" value="DNA-bd_dom_put_sf"/>
</dbReference>
<organism evidence="3 4">
    <name type="scientific">Nocardiopsis alba</name>
    <dbReference type="NCBI Taxonomy" id="53437"/>
    <lineage>
        <taxon>Bacteria</taxon>
        <taxon>Bacillati</taxon>
        <taxon>Actinomycetota</taxon>
        <taxon>Actinomycetes</taxon>
        <taxon>Streptosporangiales</taxon>
        <taxon>Nocardiopsidaceae</taxon>
        <taxon>Nocardiopsis</taxon>
    </lineage>
</organism>
<name>A0A7K2IWE5_9ACTN</name>
<keyword evidence="1" id="KW-0238">DNA-binding</keyword>
<comment type="caution">
    <text evidence="3">The sequence shown here is derived from an EMBL/GenBank/DDBJ whole genome shotgun (WGS) entry which is preliminary data.</text>
</comment>
<dbReference type="SMART" id="SM00422">
    <property type="entry name" value="HTH_MERR"/>
    <property type="match status" value="1"/>
</dbReference>
<evidence type="ECO:0000259" key="2">
    <source>
        <dbReference type="PROSITE" id="PS50937"/>
    </source>
</evidence>
<feature type="domain" description="HTH merR-type" evidence="2">
    <location>
        <begin position="1"/>
        <end position="68"/>
    </location>
</feature>
<dbReference type="PANTHER" id="PTHR30204:SF93">
    <property type="entry name" value="HTH MERR-TYPE DOMAIN-CONTAINING PROTEIN"/>
    <property type="match status" value="1"/>
</dbReference>
<dbReference type="SUPFAM" id="SSF46955">
    <property type="entry name" value="Putative DNA-binding domain"/>
    <property type="match status" value="1"/>
</dbReference>
<evidence type="ECO:0000313" key="4">
    <source>
        <dbReference type="Proteomes" id="UP000467124"/>
    </source>
</evidence>
<dbReference type="PRINTS" id="PR00040">
    <property type="entry name" value="HTHMERR"/>
</dbReference>